<sequence>MSFERTGSIFSGLAGAYIQREAHVVSLFPYAFPDEEALALRASRIAVTDPSTTNPYPRSELSALLEAYQRRLAELAGLEGAFNRAADQARRLAEADSLAVVTGQQAGLFTGPLYTVYKAVTCINLAKRLEEKTGRPVVPVFWVASEDHDFEEISHIELLQGEKAVPVTVTSRPEEDRFAVGHRTLPEDLAATLEGFLSLLPQSEHRPPWEETWHRLLTSPAGPHEHFAALLHRLLGPYGLVILDPLLPGLKQLPGCASFFASVLENEVALREGLSRGVEQIRELGYTPQVEKGPEETNLFYFHQGRRLAIVHDGGGYRLRGAEIAFSRDELLDLARRRPDLFSANVVTRPLLQDRLLPTAAYVAGPGEIAYFAAYRDVYSAMGMEMPPIVPRLSATIIEGFVDKLLERYALSFADVPAELEGRLKEELAAQDELGIEALFEELESRVRSAYLPAVERIARWDRQTEKLAEENLDRVIAQARFLRQKVEHRHRQRCQDTRNHFRKLELHLWPTAPQERVYNIFPYLLKYGSSLIETLLEAPVEWLDSHCLIRC</sequence>
<dbReference type="EMBL" id="WXEY01000002">
    <property type="protein sequence ID" value="MZP28724.1"/>
    <property type="molecule type" value="Genomic_DNA"/>
</dbReference>
<dbReference type="OrthoDB" id="9765151at2"/>
<dbReference type="Pfam" id="PF24850">
    <property type="entry name" value="CC_BshC"/>
    <property type="match status" value="1"/>
</dbReference>
<evidence type="ECO:0000313" key="5">
    <source>
        <dbReference type="EMBL" id="MZP28724.1"/>
    </source>
</evidence>
<evidence type="ECO:0000313" key="6">
    <source>
        <dbReference type="Proteomes" id="UP000463470"/>
    </source>
</evidence>
<proteinExistence type="inferred from homology"/>
<dbReference type="HAMAP" id="MF_01867">
    <property type="entry name" value="BshC"/>
    <property type="match status" value="1"/>
</dbReference>
<keyword evidence="1 2" id="KW-0436">Ligase</keyword>
<protein>
    <recommendedName>
        <fullName evidence="2">Putative cysteine ligase BshC</fullName>
        <ecNumber evidence="2">6.-.-.-</ecNumber>
    </recommendedName>
</protein>
<evidence type="ECO:0000259" key="4">
    <source>
        <dbReference type="Pfam" id="PF24850"/>
    </source>
</evidence>
<evidence type="ECO:0000256" key="2">
    <source>
        <dbReference type="HAMAP-Rule" id="MF_01867"/>
    </source>
</evidence>
<dbReference type="RefSeq" id="WP_161254746.1">
    <property type="nucleotide sequence ID" value="NZ_WXEY01000002.1"/>
</dbReference>
<comment type="similarity">
    <text evidence="2">Belongs to the BshC family.</text>
</comment>
<gene>
    <name evidence="2 5" type="primary">bshC</name>
    <name evidence="5" type="ORF">GTO91_03240</name>
</gene>
<dbReference type="InterPro" id="IPR055399">
    <property type="entry name" value="CC_BshC"/>
</dbReference>
<comment type="caution">
    <text evidence="5">The sequence shown here is derived from an EMBL/GenBank/DDBJ whole genome shotgun (WGS) entry which is preliminary data.</text>
</comment>
<evidence type="ECO:0000256" key="1">
    <source>
        <dbReference type="ARBA" id="ARBA00022598"/>
    </source>
</evidence>
<feature type="domain" description="Bacillithiol biosynthesis BshC C-terminal coiled-coil" evidence="4">
    <location>
        <begin position="395"/>
        <end position="547"/>
    </location>
</feature>
<dbReference type="EC" id="6.-.-.-" evidence="2"/>
<dbReference type="PIRSF" id="PIRSF012535">
    <property type="entry name" value="UCP012535"/>
    <property type="match status" value="1"/>
</dbReference>
<feature type="domain" description="Bacillithiol biosynthesis BshC N-terminal Rossmann-like" evidence="3">
    <location>
        <begin position="11"/>
        <end position="393"/>
    </location>
</feature>
<reference evidence="5 6" key="1">
    <citation type="submission" date="2020-01" db="EMBL/GenBank/DDBJ databases">
        <title>Whole-genome sequence of Heliobacterium undosum DSM 13378.</title>
        <authorList>
            <person name="Kyndt J.A."/>
            <person name="Meyer T.E."/>
        </authorList>
    </citation>
    <scope>NUCLEOTIDE SEQUENCE [LARGE SCALE GENOMIC DNA]</scope>
    <source>
        <strain evidence="5 6">DSM 13378</strain>
    </source>
</reference>
<dbReference type="AlphaFoldDB" id="A0A845L1P5"/>
<dbReference type="NCBIfam" id="TIGR03998">
    <property type="entry name" value="thiol_BshC"/>
    <property type="match status" value="1"/>
</dbReference>
<dbReference type="InterPro" id="IPR055398">
    <property type="entry name" value="Rossmann-like_BshC"/>
</dbReference>
<dbReference type="InterPro" id="IPR011199">
    <property type="entry name" value="Bacillithiol_biosynth_BshC"/>
</dbReference>
<accession>A0A845L1P5</accession>
<organism evidence="5 6">
    <name type="scientific">Heliomicrobium undosum</name>
    <dbReference type="NCBI Taxonomy" id="121734"/>
    <lineage>
        <taxon>Bacteria</taxon>
        <taxon>Bacillati</taxon>
        <taxon>Bacillota</taxon>
        <taxon>Clostridia</taxon>
        <taxon>Eubacteriales</taxon>
        <taxon>Heliobacteriaceae</taxon>
        <taxon>Heliomicrobium</taxon>
    </lineage>
</organism>
<comment type="function">
    <text evidence="2">Involved in bacillithiol (BSH) biosynthesis. May catalyze the last step of the pathway, the addition of cysteine to glucosamine malate (GlcN-Mal) to generate BSH.</text>
</comment>
<dbReference type="Proteomes" id="UP000463470">
    <property type="component" value="Unassembled WGS sequence"/>
</dbReference>
<keyword evidence="6" id="KW-1185">Reference proteome</keyword>
<dbReference type="Pfam" id="PF10079">
    <property type="entry name" value="Rossmann-like_BshC"/>
    <property type="match status" value="1"/>
</dbReference>
<evidence type="ECO:0000259" key="3">
    <source>
        <dbReference type="Pfam" id="PF10079"/>
    </source>
</evidence>
<name>A0A845L1P5_9FIRM</name>
<dbReference type="GO" id="GO:0016874">
    <property type="term" value="F:ligase activity"/>
    <property type="evidence" value="ECO:0007669"/>
    <property type="project" value="UniProtKB-UniRule"/>
</dbReference>